<accession>A0A379LTG0</accession>
<evidence type="ECO:0000259" key="4">
    <source>
        <dbReference type="PROSITE" id="PS51891"/>
    </source>
</evidence>
<dbReference type="PROSITE" id="PS51891">
    <property type="entry name" value="CENP_V_GFA"/>
    <property type="match status" value="1"/>
</dbReference>
<evidence type="ECO:0000256" key="2">
    <source>
        <dbReference type="ARBA" id="ARBA00022723"/>
    </source>
</evidence>
<dbReference type="SUPFAM" id="SSF51316">
    <property type="entry name" value="Mss4-like"/>
    <property type="match status" value="1"/>
</dbReference>
<name>A0A379LTG0_ENTAG</name>
<dbReference type="InterPro" id="IPR006913">
    <property type="entry name" value="CENP-V/GFA"/>
</dbReference>
<dbReference type="GO" id="GO:0046872">
    <property type="term" value="F:metal ion binding"/>
    <property type="evidence" value="ECO:0007669"/>
    <property type="project" value="UniProtKB-KW"/>
</dbReference>
<reference evidence="5 6" key="1">
    <citation type="submission" date="2018-06" db="EMBL/GenBank/DDBJ databases">
        <authorList>
            <consortium name="Pathogen Informatics"/>
            <person name="Doyle S."/>
        </authorList>
    </citation>
    <scope>NUCLEOTIDE SEQUENCE [LARGE SCALE GENOMIC DNA]</scope>
    <source>
        <strain evidence="5 6">NCTC9381</strain>
    </source>
</reference>
<keyword evidence="2" id="KW-0479">Metal-binding</keyword>
<dbReference type="EMBL" id="UGSO01000002">
    <property type="protein sequence ID" value="SUE06476.1"/>
    <property type="molecule type" value="Genomic_DNA"/>
</dbReference>
<gene>
    <name evidence="5" type="ORF">NCTC9381_05401</name>
</gene>
<dbReference type="Gene3D" id="2.170.150.70">
    <property type="match status" value="1"/>
</dbReference>
<proteinExistence type="inferred from homology"/>
<keyword evidence="6" id="KW-1185">Reference proteome</keyword>
<dbReference type="AlphaFoldDB" id="A0A379LTG0"/>
<organism evidence="5 6">
    <name type="scientific">Enterobacter agglomerans</name>
    <name type="common">Erwinia herbicola</name>
    <name type="synonym">Pantoea agglomerans</name>
    <dbReference type="NCBI Taxonomy" id="549"/>
    <lineage>
        <taxon>Bacteria</taxon>
        <taxon>Pseudomonadati</taxon>
        <taxon>Pseudomonadota</taxon>
        <taxon>Gammaproteobacteria</taxon>
        <taxon>Enterobacterales</taxon>
        <taxon>Erwiniaceae</taxon>
        <taxon>Pantoea</taxon>
        <taxon>Pantoea agglomerans group</taxon>
    </lineage>
</organism>
<evidence type="ECO:0000256" key="3">
    <source>
        <dbReference type="ARBA" id="ARBA00022833"/>
    </source>
</evidence>
<evidence type="ECO:0000256" key="1">
    <source>
        <dbReference type="ARBA" id="ARBA00005495"/>
    </source>
</evidence>
<protein>
    <submittedName>
        <fullName evidence="5">Uncharacterized conserved protein</fullName>
    </submittedName>
</protein>
<comment type="similarity">
    <text evidence="1">Belongs to the Gfa family.</text>
</comment>
<evidence type="ECO:0000313" key="5">
    <source>
        <dbReference type="EMBL" id="SUE06476.1"/>
    </source>
</evidence>
<sequence length="91" mass="9920">MQNEMTAQCHCGAVAYRVTLKDGFNTVRRCNCSFCRMRGAVVVFATKVELTAVKRSSQSIVSTAKRWATTSVPFAAFTPFIRAAHSPISSG</sequence>
<feature type="domain" description="CENP-V/GFA" evidence="4">
    <location>
        <begin position="5"/>
        <end position="91"/>
    </location>
</feature>
<dbReference type="InterPro" id="IPR011057">
    <property type="entry name" value="Mss4-like_sf"/>
</dbReference>
<dbReference type="GO" id="GO:0016846">
    <property type="term" value="F:carbon-sulfur lyase activity"/>
    <property type="evidence" value="ECO:0007669"/>
    <property type="project" value="InterPro"/>
</dbReference>
<keyword evidence="3" id="KW-0862">Zinc</keyword>
<dbReference type="Proteomes" id="UP000254640">
    <property type="component" value="Unassembled WGS sequence"/>
</dbReference>
<evidence type="ECO:0000313" key="6">
    <source>
        <dbReference type="Proteomes" id="UP000254640"/>
    </source>
</evidence>
<dbReference type="Pfam" id="PF04828">
    <property type="entry name" value="GFA"/>
    <property type="match status" value="1"/>
</dbReference>